<dbReference type="AlphaFoldDB" id="A0A5J5EL89"/>
<dbReference type="InterPro" id="IPR029063">
    <property type="entry name" value="SAM-dependent_MTases_sf"/>
</dbReference>
<evidence type="ECO:0000256" key="3">
    <source>
        <dbReference type="ARBA" id="ARBA00022691"/>
    </source>
</evidence>
<dbReference type="SUPFAM" id="SSF53335">
    <property type="entry name" value="S-adenosyl-L-methionine-dependent methyltransferases"/>
    <property type="match status" value="1"/>
</dbReference>
<name>A0A5J5EL89_9PEZI</name>
<accession>A0A5J5EL89</accession>
<evidence type="ECO:0000313" key="7">
    <source>
        <dbReference type="Proteomes" id="UP000326924"/>
    </source>
</evidence>
<dbReference type="OrthoDB" id="5954793at2759"/>
<organism evidence="6 7">
    <name type="scientific">Sphaerosporella brunnea</name>
    <dbReference type="NCBI Taxonomy" id="1250544"/>
    <lineage>
        <taxon>Eukaryota</taxon>
        <taxon>Fungi</taxon>
        <taxon>Dikarya</taxon>
        <taxon>Ascomycota</taxon>
        <taxon>Pezizomycotina</taxon>
        <taxon>Pezizomycetes</taxon>
        <taxon>Pezizales</taxon>
        <taxon>Pyronemataceae</taxon>
        <taxon>Sphaerosporella</taxon>
    </lineage>
</organism>
<keyword evidence="1 4" id="KW-0489">Methyltransferase</keyword>
<feature type="region of interest" description="Disordered" evidence="5">
    <location>
        <begin position="1"/>
        <end position="54"/>
    </location>
</feature>
<feature type="binding site" evidence="4">
    <location>
        <position position="145"/>
    </location>
    <ligand>
        <name>S-adenosyl-L-methionine</name>
        <dbReference type="ChEBI" id="CHEBI:59789"/>
    </ligand>
</feature>
<comment type="function">
    <text evidence="4">S-adenosyl-L-methionine-dependent methyltransferase that specifically methylates the N(1) position of an adenine present in helix 65 in 25S rRNA.</text>
</comment>
<evidence type="ECO:0000313" key="6">
    <source>
        <dbReference type="EMBL" id="KAA8895849.1"/>
    </source>
</evidence>
<comment type="similarity">
    <text evidence="4">Belongs to the BMT2 family.</text>
</comment>
<gene>
    <name evidence="6" type="ORF">FN846DRAFT_911298</name>
</gene>
<feature type="binding site" evidence="4">
    <location>
        <position position="125"/>
    </location>
    <ligand>
        <name>S-adenosyl-L-methionine</name>
        <dbReference type="ChEBI" id="CHEBI:59789"/>
    </ligand>
</feature>
<dbReference type="PANTHER" id="PTHR21008">
    <property type="entry name" value="S-ADENOSYLMETHIONINE SENSOR UPSTREAM OF MTORC1-RELATED"/>
    <property type="match status" value="1"/>
</dbReference>
<dbReference type="PANTHER" id="PTHR21008:SF1">
    <property type="entry name" value="25S RRNA (ADENINE(2142)-N(1))-METHYLTRANSFERASE"/>
    <property type="match status" value="1"/>
</dbReference>
<keyword evidence="3 4" id="KW-0949">S-adenosyl-L-methionine</keyword>
<dbReference type="GO" id="GO:0016433">
    <property type="term" value="F:rRNA (adenine) methyltransferase activity"/>
    <property type="evidence" value="ECO:0007669"/>
    <property type="project" value="UniProtKB-UniRule"/>
</dbReference>
<dbReference type="EC" id="2.1.1.-" evidence="4"/>
<dbReference type="EMBL" id="VXIS01000240">
    <property type="protein sequence ID" value="KAA8895849.1"/>
    <property type="molecule type" value="Genomic_DNA"/>
</dbReference>
<keyword evidence="7" id="KW-1185">Reference proteome</keyword>
<comment type="subcellular location">
    <subcellularLocation>
        <location evidence="4">Nucleus</location>
        <location evidence="4">Nucleolus</location>
    </subcellularLocation>
</comment>
<dbReference type="Proteomes" id="UP000326924">
    <property type="component" value="Unassembled WGS sequence"/>
</dbReference>
<dbReference type="Pfam" id="PF11968">
    <property type="entry name" value="Bmt2"/>
    <property type="match status" value="1"/>
</dbReference>
<evidence type="ECO:0000256" key="4">
    <source>
        <dbReference type="HAMAP-Rule" id="MF_03044"/>
    </source>
</evidence>
<evidence type="ECO:0000256" key="2">
    <source>
        <dbReference type="ARBA" id="ARBA00022679"/>
    </source>
</evidence>
<keyword evidence="4" id="KW-0539">Nucleus</keyword>
<evidence type="ECO:0000256" key="1">
    <source>
        <dbReference type="ARBA" id="ARBA00022603"/>
    </source>
</evidence>
<feature type="compositionally biased region" description="Low complexity" evidence="5">
    <location>
        <begin position="8"/>
        <end position="17"/>
    </location>
</feature>
<dbReference type="HAMAP" id="MF_03044">
    <property type="entry name" value="BMT2"/>
    <property type="match status" value="1"/>
</dbReference>
<proteinExistence type="inferred from homology"/>
<keyword evidence="2 4" id="KW-0808">Transferase</keyword>
<comment type="caution">
    <text evidence="6">The sequence shown here is derived from an EMBL/GenBank/DDBJ whole genome shotgun (WGS) entry which is preliminary data.</text>
</comment>
<protein>
    <recommendedName>
        <fullName evidence="4">25S rRNA adenine-N(1) methyltransferase</fullName>
        <ecNumber evidence="4">2.1.1.-</ecNumber>
    </recommendedName>
</protein>
<dbReference type="GO" id="GO:0005730">
    <property type="term" value="C:nucleolus"/>
    <property type="evidence" value="ECO:0007669"/>
    <property type="project" value="UniProtKB-SubCell"/>
</dbReference>
<dbReference type="InterPro" id="IPR021867">
    <property type="entry name" value="Bmt2/SAMTOR"/>
</dbReference>
<dbReference type="FunCoup" id="A0A5J5EL89">
    <property type="interactions" value="87"/>
</dbReference>
<reference evidence="6 7" key="1">
    <citation type="submission" date="2019-09" db="EMBL/GenBank/DDBJ databases">
        <title>Draft genome of the ectomycorrhizal ascomycete Sphaerosporella brunnea.</title>
        <authorList>
            <consortium name="DOE Joint Genome Institute"/>
            <person name="Benucci G.M."/>
            <person name="Marozzi G."/>
            <person name="Antonielli L."/>
            <person name="Sanchez S."/>
            <person name="Marco P."/>
            <person name="Wang X."/>
            <person name="Falini L.B."/>
            <person name="Barry K."/>
            <person name="Haridas S."/>
            <person name="Lipzen A."/>
            <person name="Labutti K."/>
            <person name="Grigoriev I.V."/>
            <person name="Murat C."/>
            <person name="Martin F."/>
            <person name="Albertini E."/>
            <person name="Donnini D."/>
            <person name="Bonito G."/>
        </authorList>
    </citation>
    <scope>NUCLEOTIDE SEQUENCE [LARGE SCALE GENOMIC DNA]</scope>
    <source>
        <strain evidence="6 7">Sb_GMNB300</strain>
    </source>
</reference>
<dbReference type="InParanoid" id="A0A5J5EL89"/>
<evidence type="ECO:0000256" key="5">
    <source>
        <dbReference type="SAM" id="MobiDB-lite"/>
    </source>
</evidence>
<sequence length="294" mass="32889">MARKSKSKSGSSLLSRSHPAPRRASLSSKATRTLIRSHHTLQKKLAQAQKAGDDAAAHALRTEIEKKGGLERYQLASINGQTPSRGGDSSRVLMEWLGDVKSSSSSSPKDAAADSTRKKSLLEVGCLSPDNAVSKSGRFEVTRIDLHSQHAKILEQDFMQRPLPTSDDERFDMISLSLVLNYVPDPEGRGQMLQRTTNFLRTKQQHEEEEEFFPSLFLVLPAPCVTNSRYLDEDRLVAIMQSLGYTCVKRKLSAKLIYGLWVLGTPPEEKRKVVWKKEEVRAGKRRNNFAVAIK</sequence>